<evidence type="ECO:0000313" key="2">
    <source>
        <dbReference type="EMBL" id="QQP22236.1"/>
    </source>
</evidence>
<geneLocation type="chloroplast" evidence="2"/>
<dbReference type="EMBL" id="MK798154">
    <property type="protein sequence ID" value="QQP22236.1"/>
    <property type="molecule type" value="Genomic_DNA"/>
</dbReference>
<dbReference type="GeneID" id="67145595"/>
<organism evidence="2">
    <name type="scientific">Scytosiphon lomentaria</name>
    <name type="common">Beanweed</name>
    <name type="synonym">Chorda lomentaria</name>
    <dbReference type="NCBI Taxonomy" id="27967"/>
    <lineage>
        <taxon>Eukaryota</taxon>
        <taxon>Sar</taxon>
        <taxon>Stramenopiles</taxon>
        <taxon>Ochrophyta</taxon>
        <taxon>PX clade</taxon>
        <taxon>Phaeophyceae</taxon>
        <taxon>Ectocarpales</taxon>
        <taxon>Scytosiphonaceae</taxon>
        <taxon>Scytosiphon</taxon>
    </lineage>
</organism>
<evidence type="ECO:0000256" key="1">
    <source>
        <dbReference type="SAM" id="Phobius"/>
    </source>
</evidence>
<sequence length="121" mass="14163">MMKLSIEGVGEFLYNFVDTRLPQGMVLNDLTGRDYLFLTILFTVLFLKGYYWALSIRFLVQWFPNVNPYIHPMFGLIVITDIFLKEFQGLLPTIFGMDMSAMMAFICLEWMIRTLESIVII</sequence>
<protein>
    <submittedName>
        <fullName evidence="2">Ycf19</fullName>
    </submittedName>
</protein>
<reference evidence="2" key="1">
    <citation type="journal article" date="2019" name="Mitochondrial DNA Part B Resour">
        <title>The complete plastid genome of the brown alga Scytosiphon lomentaria (scytosiphonaceae, phaeophyceae).</title>
        <authorList>
            <person name="Xu K."/>
            <person name="Zhou B."/>
            <person name="Sun Y."/>
            <person name="Zang Y."/>
        </authorList>
    </citation>
    <scope>NUCLEOTIDE SEQUENCE</scope>
</reference>
<name>A0A7T8G5F0_SCYLO</name>
<keyword evidence="2" id="KW-0934">Plastid</keyword>
<proteinExistence type="predicted"/>
<dbReference type="AlphaFoldDB" id="A0A7T8G5F0"/>
<keyword evidence="1" id="KW-0472">Membrane</keyword>
<keyword evidence="2" id="KW-0150">Chloroplast</keyword>
<dbReference type="Pfam" id="PF02325">
    <property type="entry name" value="CCB3_YggT"/>
    <property type="match status" value="1"/>
</dbReference>
<keyword evidence="1" id="KW-1133">Transmembrane helix</keyword>
<dbReference type="RefSeq" id="YP_010147378.1">
    <property type="nucleotide sequence ID" value="NC_057081.1"/>
</dbReference>
<dbReference type="InterPro" id="IPR003425">
    <property type="entry name" value="CCB3/YggT"/>
</dbReference>
<accession>A0A7T8G5F0</accession>
<gene>
    <name evidence="2" type="primary">ycf19</name>
</gene>
<dbReference type="GO" id="GO:0016020">
    <property type="term" value="C:membrane"/>
    <property type="evidence" value="ECO:0007669"/>
    <property type="project" value="InterPro"/>
</dbReference>
<keyword evidence="1" id="KW-0812">Transmembrane</keyword>
<feature type="transmembrane region" description="Helical" evidence="1">
    <location>
        <begin position="35"/>
        <end position="54"/>
    </location>
</feature>
<feature type="transmembrane region" description="Helical" evidence="1">
    <location>
        <begin position="90"/>
        <end position="112"/>
    </location>
</feature>